<gene>
    <name evidence="2" type="ORF">PAMY1081_LOCUS767</name>
</gene>
<organism evidence="2">
    <name type="scientific">Polyblepharides amylifera</name>
    <dbReference type="NCBI Taxonomy" id="1486889"/>
    <lineage>
        <taxon>Eukaryota</taxon>
        <taxon>Viridiplantae</taxon>
        <taxon>Chlorophyta</taxon>
        <taxon>Pyramimonadophyceae</taxon>
        <taxon>Pyramimonadales</taxon>
        <taxon>Polyblepharidaceae</taxon>
        <taxon>Polyblepharides</taxon>
    </lineage>
</organism>
<feature type="compositionally biased region" description="Basic and acidic residues" evidence="1">
    <location>
        <begin position="1"/>
        <end position="10"/>
    </location>
</feature>
<dbReference type="EMBL" id="HBDV01001218">
    <property type="protein sequence ID" value="CAD8216493.1"/>
    <property type="molecule type" value="Transcribed_RNA"/>
</dbReference>
<name>A0A7R9XNJ6_9CHLO</name>
<feature type="compositionally biased region" description="Polar residues" evidence="1">
    <location>
        <begin position="77"/>
        <end position="86"/>
    </location>
</feature>
<feature type="compositionally biased region" description="Low complexity" evidence="1">
    <location>
        <begin position="103"/>
        <end position="127"/>
    </location>
</feature>
<evidence type="ECO:0000256" key="1">
    <source>
        <dbReference type="SAM" id="MobiDB-lite"/>
    </source>
</evidence>
<sequence length="262" mass="26813">MAAALVRHEASPPSARVDSPSAAAQAQVQAQYAQHLQSQLALMQQSGTFPFSFPPGAPPFNASMYPGAPPPHAQFSPHASQQTNQFFAPPHFNYPGGIPSQHSSAPAPTSGPPASSSFRTSSSTPPLSAGPPTSSSIPPPKNSIGMDMESIAAANASLAGVHPAMLAAPFMSREAAAVMMAQAQAAQAAGQTELGLTPFRMGNDSSAAHAVARAAIAEASTRFTEDGHNKMSAHQLAVSIAAHASRTFNMGDSDAVARHAKS</sequence>
<proteinExistence type="predicted"/>
<feature type="region of interest" description="Disordered" evidence="1">
    <location>
        <begin position="60"/>
        <end position="144"/>
    </location>
</feature>
<feature type="region of interest" description="Disordered" evidence="1">
    <location>
        <begin position="1"/>
        <end position="22"/>
    </location>
</feature>
<accession>A0A7R9XNJ6</accession>
<reference evidence="2" key="1">
    <citation type="submission" date="2021-01" db="EMBL/GenBank/DDBJ databases">
        <authorList>
            <person name="Corre E."/>
            <person name="Pelletier E."/>
            <person name="Niang G."/>
            <person name="Scheremetjew M."/>
            <person name="Finn R."/>
            <person name="Kale V."/>
            <person name="Holt S."/>
            <person name="Cochrane G."/>
            <person name="Meng A."/>
            <person name="Brown T."/>
            <person name="Cohen L."/>
        </authorList>
    </citation>
    <scope>NUCLEOTIDE SEQUENCE</scope>
    <source>
        <strain evidence="2">CCMP720</strain>
    </source>
</reference>
<evidence type="ECO:0000313" key="2">
    <source>
        <dbReference type="EMBL" id="CAD8216493.1"/>
    </source>
</evidence>
<dbReference type="AlphaFoldDB" id="A0A7R9XNJ6"/>
<protein>
    <submittedName>
        <fullName evidence="2">Uncharacterized protein</fullName>
    </submittedName>
</protein>